<dbReference type="EMBL" id="MLJW01000104">
    <property type="protein sequence ID" value="OIQ99563.1"/>
    <property type="molecule type" value="Genomic_DNA"/>
</dbReference>
<comment type="caution">
    <text evidence="7">The sequence shown here is derived from an EMBL/GenBank/DDBJ whole genome shotgun (WGS) entry which is preliminary data.</text>
</comment>
<gene>
    <name evidence="7" type="primary">bamD_17</name>
    <name evidence="7" type="ORF">GALL_183120</name>
</gene>
<evidence type="ECO:0000256" key="4">
    <source>
        <dbReference type="ARBA" id="ARBA00023237"/>
    </source>
</evidence>
<evidence type="ECO:0000256" key="2">
    <source>
        <dbReference type="ARBA" id="ARBA00023136"/>
    </source>
</evidence>
<dbReference type="InterPro" id="IPR017689">
    <property type="entry name" value="BamD"/>
</dbReference>
<dbReference type="AlphaFoldDB" id="A0A1J5SCW8"/>
<keyword evidence="1" id="KW-0732">Signal</keyword>
<dbReference type="GO" id="GO:1990063">
    <property type="term" value="C:Bam protein complex"/>
    <property type="evidence" value="ECO:0007669"/>
    <property type="project" value="TreeGrafter"/>
</dbReference>
<keyword evidence="4" id="KW-0998">Cell outer membrane</keyword>
<dbReference type="HAMAP" id="MF_00922">
    <property type="entry name" value="OM_assembly_BamD"/>
    <property type="match status" value="1"/>
</dbReference>
<evidence type="ECO:0000256" key="5">
    <source>
        <dbReference type="ARBA" id="ARBA00023288"/>
    </source>
</evidence>
<evidence type="ECO:0000259" key="6">
    <source>
        <dbReference type="Pfam" id="PF13525"/>
    </source>
</evidence>
<accession>A0A1J5SCW8</accession>
<evidence type="ECO:0000256" key="3">
    <source>
        <dbReference type="ARBA" id="ARBA00023139"/>
    </source>
</evidence>
<dbReference type="SUPFAM" id="SSF48452">
    <property type="entry name" value="TPR-like"/>
    <property type="match status" value="1"/>
</dbReference>
<keyword evidence="3" id="KW-0564">Palmitate</keyword>
<dbReference type="NCBIfam" id="TIGR03302">
    <property type="entry name" value="OM_YfiO"/>
    <property type="match status" value="1"/>
</dbReference>
<dbReference type="GO" id="GO:0051205">
    <property type="term" value="P:protein insertion into membrane"/>
    <property type="evidence" value="ECO:0007669"/>
    <property type="project" value="TreeGrafter"/>
</dbReference>
<dbReference type="PANTHER" id="PTHR37423:SF1">
    <property type="entry name" value="OUTER MEMBRANE PROTEIN ASSEMBLY FACTOR BAMD"/>
    <property type="match status" value="1"/>
</dbReference>
<reference evidence="7" key="1">
    <citation type="submission" date="2016-10" db="EMBL/GenBank/DDBJ databases">
        <title>Sequence of Gallionella enrichment culture.</title>
        <authorList>
            <person name="Poehlein A."/>
            <person name="Muehling M."/>
            <person name="Daniel R."/>
        </authorList>
    </citation>
    <scope>NUCLEOTIDE SEQUENCE</scope>
</reference>
<dbReference type="Gene3D" id="1.25.40.10">
    <property type="entry name" value="Tetratricopeptide repeat domain"/>
    <property type="match status" value="1"/>
</dbReference>
<name>A0A1J5SCW8_9ZZZZ</name>
<dbReference type="InterPro" id="IPR011990">
    <property type="entry name" value="TPR-like_helical_dom_sf"/>
</dbReference>
<dbReference type="PANTHER" id="PTHR37423">
    <property type="entry name" value="SOLUBLE LYTIC MUREIN TRANSGLYCOSYLASE-RELATED"/>
    <property type="match status" value="1"/>
</dbReference>
<dbReference type="CDD" id="cd15830">
    <property type="entry name" value="BamD"/>
    <property type="match status" value="1"/>
</dbReference>
<evidence type="ECO:0000313" key="7">
    <source>
        <dbReference type="EMBL" id="OIQ99563.1"/>
    </source>
</evidence>
<evidence type="ECO:0000256" key="1">
    <source>
        <dbReference type="ARBA" id="ARBA00022729"/>
    </source>
</evidence>
<keyword evidence="5" id="KW-0449">Lipoprotein</keyword>
<sequence>MNSIPSTPGVRRSWRALVLLAAALLSACASTEDKDITAGWSAAKLYSEAKDEMSSGAYDKATKYYEKLETRYPYGVLAQQALIETAYGYYKQGERAQALAACDRFLKIYPNNPATDYVLYLKGRINFYDNDGWFAWLSDQKLYERDQHAARESFEAFKELTTRFPNSKYTPDALLRMRYILNALAEYDTHAALFYYRRGAYVAAADRAQETIKNHPDAPARQLALAVLMESYDKLGLTQLRDDTERVLKANYPDSTYLTQGLPARNESWWKLW</sequence>
<protein>
    <submittedName>
        <fullName evidence="7">Outer membrane protein assembly factor BamD</fullName>
    </submittedName>
</protein>
<dbReference type="Pfam" id="PF13525">
    <property type="entry name" value="YfiO"/>
    <property type="match status" value="1"/>
</dbReference>
<dbReference type="InterPro" id="IPR039565">
    <property type="entry name" value="BamD-like"/>
</dbReference>
<feature type="domain" description="Outer membrane lipoprotein BamD-like" evidence="6">
    <location>
        <begin position="42"/>
        <end position="245"/>
    </location>
</feature>
<proteinExistence type="inferred from homology"/>
<organism evidence="7">
    <name type="scientific">mine drainage metagenome</name>
    <dbReference type="NCBI Taxonomy" id="410659"/>
    <lineage>
        <taxon>unclassified sequences</taxon>
        <taxon>metagenomes</taxon>
        <taxon>ecological metagenomes</taxon>
    </lineage>
</organism>
<keyword evidence="2" id="KW-0472">Membrane</keyword>